<dbReference type="HOGENOM" id="CLU_047631_1_1_2"/>
<dbReference type="GO" id="GO:0043737">
    <property type="term" value="F:deoxyribonuclease V activity"/>
    <property type="evidence" value="ECO:0007669"/>
    <property type="project" value="UniProtKB-EC"/>
</dbReference>
<dbReference type="EC" id="3.1.21.7" evidence="7"/>
<keyword evidence="5" id="KW-0255">Endonuclease</keyword>
<comment type="subcellular location">
    <subcellularLocation>
        <location evidence="2">Cytoplasm</location>
    </subcellularLocation>
</comment>
<dbReference type="GO" id="GO:0003727">
    <property type="term" value="F:single-stranded RNA binding"/>
    <property type="evidence" value="ECO:0007669"/>
    <property type="project" value="TreeGrafter"/>
</dbReference>
<comment type="catalytic activity">
    <reaction evidence="1">
        <text>Endonucleolytic cleavage at apurinic or apyrimidinic sites to products with a 5'-phosphate.</text>
        <dbReference type="EC" id="3.1.21.7"/>
    </reaction>
</comment>
<evidence type="ECO:0000256" key="5">
    <source>
        <dbReference type="ARBA" id="ARBA00022759"/>
    </source>
</evidence>
<dbReference type="PANTHER" id="PTHR28511">
    <property type="entry name" value="ENDONUCLEASE V"/>
    <property type="match status" value="1"/>
</dbReference>
<dbReference type="CDD" id="cd06559">
    <property type="entry name" value="Endonuclease_V"/>
    <property type="match status" value="1"/>
</dbReference>
<dbReference type="GO" id="GO:0006281">
    <property type="term" value="P:DNA repair"/>
    <property type="evidence" value="ECO:0007669"/>
    <property type="project" value="InterPro"/>
</dbReference>
<dbReference type="Gene3D" id="3.30.2170.10">
    <property type="entry name" value="archaeoglobus fulgidus dsm 4304 superfamily"/>
    <property type="match status" value="1"/>
</dbReference>
<evidence type="ECO:0000256" key="4">
    <source>
        <dbReference type="ARBA" id="ARBA00022722"/>
    </source>
</evidence>
<dbReference type="PANTHER" id="PTHR28511:SF1">
    <property type="entry name" value="ENDONUCLEASE V"/>
    <property type="match status" value="1"/>
</dbReference>
<sequence>MEFVERTFHIGKISFPYIPGYFSFREGEGTIRAYQKLSNKPDLLMINACGVTHPANAGFASHIGVVLDKPTIGITKRMFCGRAKIPQKENEAQPLYDGGKQRGWLLKVLSETKPIVITVGHRTSIKSCLEITIKCLKGSKMPEPLRLAHRCAGEEKKKWGKSSGT</sequence>
<evidence type="ECO:0000256" key="2">
    <source>
        <dbReference type="ARBA" id="ARBA00004496"/>
    </source>
</evidence>
<protein>
    <submittedName>
        <fullName evidence="7">Deoxyribonuclease V</fullName>
        <ecNumber evidence="7">3.1.21.7</ecNumber>
    </submittedName>
</protein>
<keyword evidence="6 7" id="KW-0378">Hydrolase</keyword>
<proteinExistence type="predicted"/>
<gene>
    <name evidence="7" type="ordered locus">Mmah_0684</name>
</gene>
<evidence type="ECO:0000313" key="8">
    <source>
        <dbReference type="Proteomes" id="UP000001059"/>
    </source>
</evidence>
<keyword evidence="3" id="KW-0963">Cytoplasm</keyword>
<keyword evidence="8" id="KW-1185">Reference proteome</keyword>
<organism evidence="7 8">
    <name type="scientific">Methanohalophilus mahii (strain ATCC 35705 / DSM 5219 / SLP)</name>
    <dbReference type="NCBI Taxonomy" id="547558"/>
    <lineage>
        <taxon>Archaea</taxon>
        <taxon>Methanobacteriati</taxon>
        <taxon>Methanobacteriota</taxon>
        <taxon>Stenosarchaea group</taxon>
        <taxon>Methanomicrobia</taxon>
        <taxon>Methanosarcinales</taxon>
        <taxon>Methanosarcinaceae</taxon>
        <taxon>Methanohalophilus</taxon>
    </lineage>
</organism>
<evidence type="ECO:0000256" key="1">
    <source>
        <dbReference type="ARBA" id="ARBA00001835"/>
    </source>
</evidence>
<name>D5EAK8_METMS</name>
<dbReference type="KEGG" id="mmh:Mmah_0684"/>
<dbReference type="Pfam" id="PF04493">
    <property type="entry name" value="Endonuclease_5"/>
    <property type="match status" value="1"/>
</dbReference>
<dbReference type="AlphaFoldDB" id="D5EAK8"/>
<accession>D5EAK8</accession>
<reference evidence="7 8" key="1">
    <citation type="submission" date="2010-03" db="EMBL/GenBank/DDBJ databases">
        <title>The complete genome of Methanohalophilus mahii DSM 5219.</title>
        <authorList>
            <consortium name="US DOE Joint Genome Institute (JGI-PGF)"/>
            <person name="Lucas S."/>
            <person name="Copeland A."/>
            <person name="Lapidus A."/>
            <person name="Glavina del Rio T."/>
            <person name="Dalin E."/>
            <person name="Tice H."/>
            <person name="Bruce D."/>
            <person name="Goodwin L."/>
            <person name="Pitluck S."/>
            <person name="Kyrpides N."/>
            <person name="Mavromatis K."/>
            <person name="Ivanova N."/>
            <person name="Lykidis A."/>
            <person name="Saunders E."/>
            <person name="Brettin T."/>
            <person name="Detter J.C."/>
            <person name="Han C."/>
            <person name="Land M."/>
            <person name="Hauser L."/>
            <person name="Markowitz V."/>
            <person name="Cheng J.-F."/>
            <person name="Hugenholtz P."/>
            <person name="Woyke T."/>
            <person name="Wu D."/>
            <person name="Spring S."/>
            <person name="Schneider S."/>
            <person name="Schroeder M."/>
            <person name="Klenk H.-P."/>
            <person name="Eisen J.A."/>
        </authorList>
    </citation>
    <scope>NUCLEOTIDE SEQUENCE [LARGE SCALE GENOMIC DNA]</scope>
    <source>
        <strain evidence="8">ATCC 35705 / DSM 5219 / SLP</strain>
    </source>
</reference>
<evidence type="ECO:0000256" key="6">
    <source>
        <dbReference type="ARBA" id="ARBA00022801"/>
    </source>
</evidence>
<dbReference type="GO" id="GO:0016891">
    <property type="term" value="F:RNA endonuclease activity producing 5'-phosphomonoesters, hydrolytic mechanism"/>
    <property type="evidence" value="ECO:0007669"/>
    <property type="project" value="TreeGrafter"/>
</dbReference>
<dbReference type="GO" id="GO:0005737">
    <property type="term" value="C:cytoplasm"/>
    <property type="evidence" value="ECO:0007669"/>
    <property type="project" value="UniProtKB-SubCell"/>
</dbReference>
<evidence type="ECO:0000313" key="7">
    <source>
        <dbReference type="EMBL" id="ADE36209.1"/>
    </source>
</evidence>
<evidence type="ECO:0000256" key="3">
    <source>
        <dbReference type="ARBA" id="ARBA00022490"/>
    </source>
</evidence>
<dbReference type="InterPro" id="IPR007581">
    <property type="entry name" value="Endonuclease-V"/>
</dbReference>
<dbReference type="EMBL" id="CP001994">
    <property type="protein sequence ID" value="ADE36209.1"/>
    <property type="molecule type" value="Genomic_DNA"/>
</dbReference>
<keyword evidence="4" id="KW-0540">Nuclease</keyword>
<dbReference type="Proteomes" id="UP000001059">
    <property type="component" value="Chromosome"/>
</dbReference>
<dbReference type="STRING" id="547558.Mmah_0684"/>